<sequence>MHFIYRYALIALVIFCSNFNGFSQDQSSETKLVVGIIVDQMRPEYLYRFQNKFSDGGFKRLMNDGFV</sequence>
<comment type="caution">
    <text evidence="1">The sequence shown here is derived from an EMBL/GenBank/DDBJ whole genome shotgun (WGS) entry which is preliminary data.</text>
</comment>
<dbReference type="Gene3D" id="3.40.720.10">
    <property type="entry name" value="Alkaline Phosphatase, subunit A"/>
    <property type="match status" value="1"/>
</dbReference>
<dbReference type="SUPFAM" id="SSF53649">
    <property type="entry name" value="Alkaline phosphatase-like"/>
    <property type="match status" value="1"/>
</dbReference>
<proteinExistence type="predicted"/>
<evidence type="ECO:0008006" key="2">
    <source>
        <dbReference type="Google" id="ProtNLM"/>
    </source>
</evidence>
<dbReference type="AlphaFoldDB" id="A0A0F9XMD1"/>
<name>A0A0F9XMD1_9ZZZZ</name>
<gene>
    <name evidence="1" type="ORF">LCGC14_0199030</name>
</gene>
<dbReference type="InterPro" id="IPR017850">
    <property type="entry name" value="Alkaline_phosphatase_core_sf"/>
</dbReference>
<organism evidence="1">
    <name type="scientific">marine sediment metagenome</name>
    <dbReference type="NCBI Taxonomy" id="412755"/>
    <lineage>
        <taxon>unclassified sequences</taxon>
        <taxon>metagenomes</taxon>
        <taxon>ecological metagenomes</taxon>
    </lineage>
</organism>
<accession>A0A0F9XMD1</accession>
<dbReference type="EMBL" id="LAZR01000087">
    <property type="protein sequence ID" value="KKN93268.1"/>
    <property type="molecule type" value="Genomic_DNA"/>
</dbReference>
<protein>
    <recommendedName>
        <fullName evidence="2">Alkaline phosphatase family protein</fullName>
    </recommendedName>
</protein>
<evidence type="ECO:0000313" key="1">
    <source>
        <dbReference type="EMBL" id="KKN93268.1"/>
    </source>
</evidence>
<reference evidence="1" key="1">
    <citation type="journal article" date="2015" name="Nature">
        <title>Complex archaea that bridge the gap between prokaryotes and eukaryotes.</title>
        <authorList>
            <person name="Spang A."/>
            <person name="Saw J.H."/>
            <person name="Jorgensen S.L."/>
            <person name="Zaremba-Niedzwiedzka K."/>
            <person name="Martijn J."/>
            <person name="Lind A.E."/>
            <person name="van Eijk R."/>
            <person name="Schleper C."/>
            <person name="Guy L."/>
            <person name="Ettema T.J."/>
        </authorList>
    </citation>
    <scope>NUCLEOTIDE SEQUENCE</scope>
</reference>